<dbReference type="InterPro" id="IPR039910">
    <property type="entry name" value="D15-like"/>
</dbReference>
<keyword evidence="3" id="KW-0812">Transmembrane</keyword>
<dbReference type="GO" id="GO:0009279">
    <property type="term" value="C:cell outer membrane"/>
    <property type="evidence" value="ECO:0007669"/>
    <property type="project" value="TreeGrafter"/>
</dbReference>
<sequence>MAAPAQAVTRGCWPTGMDWYRAVWAVLLSAALAGCASAPSADAAPPEPSPSAFTLDIDAPPALAALLQQHLDAQRLRAVPDLTRSELLRIETTLPTQARDLLATQGYFSPLIQVALSPPEIQPPRLHLQVQPGPRTTIEAVDLRLDGPDPERTERLVTEVRRQWRLPEGAYFTQAAWDEAKREALRTLQQRDFARARLVASRADIDPERARATLHLHWDSGPAIRLGPAQVEGAQRYPDEQALRWAERAGLRAGLPYDETLLLAAQRQLTQSGLYDSAFVLLADDGPPDALPVRVQVREAPRQRLQIGLGLSTDSGVRLSAEYTHLRLPGLDWRLDTRLRWTQKDTIVGLEGISPLDGQGWRQRLGWQAEAQRDEPRTRTQQWRWTREQPGLRLDRALFVQWDTSTERRAGAAPERASGLGAGWTWTRRAFDDLDDPRHGYGLVAELGAGWTRTPEQRPYARARARALLLWSPADDSRGQRLALTLEGGAVWAAAGARVPASLRFWAGGDGSVRGYAPRSIGAPGDGGAPQAARLLALASLEWQRPWRHDGALTPWELALFVDGATAGDRWSARESALGVGAGLRYRSPVGPLRADLAYAVRDRRWRLHLGVGFVF</sequence>
<evidence type="ECO:0000256" key="7">
    <source>
        <dbReference type="SAM" id="SignalP"/>
    </source>
</evidence>
<dbReference type="GO" id="GO:0009306">
    <property type="term" value="P:protein secretion"/>
    <property type="evidence" value="ECO:0007669"/>
    <property type="project" value="TreeGrafter"/>
</dbReference>
<keyword evidence="10" id="KW-1185">Reference proteome</keyword>
<evidence type="ECO:0000313" key="10">
    <source>
        <dbReference type="Proteomes" id="UP000318294"/>
    </source>
</evidence>
<name>A0A554XG11_9BURK</name>
<organism evidence="9 10">
    <name type="scientific">Tepidimonas charontis</name>
    <dbReference type="NCBI Taxonomy" id="2267262"/>
    <lineage>
        <taxon>Bacteria</taxon>
        <taxon>Pseudomonadati</taxon>
        <taxon>Pseudomonadota</taxon>
        <taxon>Betaproteobacteria</taxon>
        <taxon>Burkholderiales</taxon>
        <taxon>Tepidimonas</taxon>
    </lineage>
</organism>
<keyword evidence="4 7" id="KW-0732">Signal</keyword>
<gene>
    <name evidence="9" type="primary">tama</name>
    <name evidence="9" type="ORF">Tchar_01213</name>
</gene>
<evidence type="ECO:0000256" key="3">
    <source>
        <dbReference type="ARBA" id="ARBA00022692"/>
    </source>
</evidence>
<dbReference type="InterPro" id="IPR000184">
    <property type="entry name" value="Bac_surfAg_D15"/>
</dbReference>
<protein>
    <submittedName>
        <fullName evidence="9">Translocation and assembly module TamA</fullName>
    </submittedName>
</protein>
<comment type="caution">
    <text evidence="9">The sequence shown here is derived from an EMBL/GenBank/DDBJ whole genome shotgun (WGS) entry which is preliminary data.</text>
</comment>
<dbReference type="Gene3D" id="3.10.20.310">
    <property type="entry name" value="membrane protein fhac"/>
    <property type="match status" value="1"/>
</dbReference>
<feature type="signal peptide" evidence="7">
    <location>
        <begin position="1"/>
        <end position="43"/>
    </location>
</feature>
<evidence type="ECO:0000256" key="2">
    <source>
        <dbReference type="ARBA" id="ARBA00022452"/>
    </source>
</evidence>
<evidence type="ECO:0000259" key="8">
    <source>
        <dbReference type="Pfam" id="PF01103"/>
    </source>
</evidence>
<keyword evidence="6" id="KW-0998">Cell outer membrane</keyword>
<accession>A0A554XG11</accession>
<dbReference type="Gene3D" id="2.40.160.50">
    <property type="entry name" value="membrane protein fhac: a member of the omp85/tpsb transporter family"/>
    <property type="match status" value="1"/>
</dbReference>
<evidence type="ECO:0000256" key="4">
    <source>
        <dbReference type="ARBA" id="ARBA00022729"/>
    </source>
</evidence>
<evidence type="ECO:0000256" key="5">
    <source>
        <dbReference type="ARBA" id="ARBA00023136"/>
    </source>
</evidence>
<dbReference type="EMBL" id="VJON01000015">
    <property type="protein sequence ID" value="TSE34709.1"/>
    <property type="molecule type" value="Genomic_DNA"/>
</dbReference>
<comment type="subcellular location">
    <subcellularLocation>
        <location evidence="1">Membrane</location>
    </subcellularLocation>
</comment>
<keyword evidence="5" id="KW-0472">Membrane</keyword>
<feature type="chain" id="PRO_5021956433" evidence="7">
    <location>
        <begin position="44"/>
        <end position="616"/>
    </location>
</feature>
<evidence type="ECO:0000313" key="9">
    <source>
        <dbReference type="EMBL" id="TSE34709.1"/>
    </source>
</evidence>
<dbReference type="Pfam" id="PF01103">
    <property type="entry name" value="Omp85"/>
    <property type="match status" value="1"/>
</dbReference>
<dbReference type="GO" id="GO:0097347">
    <property type="term" value="C:TAM protein secretion complex"/>
    <property type="evidence" value="ECO:0007669"/>
    <property type="project" value="TreeGrafter"/>
</dbReference>
<dbReference type="Proteomes" id="UP000318294">
    <property type="component" value="Unassembled WGS sequence"/>
</dbReference>
<feature type="domain" description="Bacterial surface antigen (D15)" evidence="8">
    <location>
        <begin position="409"/>
        <end position="613"/>
    </location>
</feature>
<evidence type="ECO:0000256" key="1">
    <source>
        <dbReference type="ARBA" id="ARBA00004370"/>
    </source>
</evidence>
<proteinExistence type="predicted"/>
<reference evidence="9 10" key="1">
    <citation type="submission" date="2019-07" db="EMBL/GenBank/DDBJ databases">
        <title>Tepidimonas charontis SPSP-6 draft genome.</title>
        <authorList>
            <person name="Da Costa M.S."/>
            <person name="Froufe H.J.C."/>
            <person name="Egas C."/>
            <person name="Albuquerque L."/>
        </authorList>
    </citation>
    <scope>NUCLEOTIDE SEQUENCE [LARGE SCALE GENOMIC DNA]</scope>
    <source>
        <strain evidence="9 10">SPSP-6</strain>
    </source>
</reference>
<dbReference type="AlphaFoldDB" id="A0A554XG11"/>
<dbReference type="PANTHER" id="PTHR12815">
    <property type="entry name" value="SORTING AND ASSEMBLY MACHINERY SAMM50 PROTEIN FAMILY MEMBER"/>
    <property type="match status" value="1"/>
</dbReference>
<dbReference type="PANTHER" id="PTHR12815:SF47">
    <property type="entry name" value="TRANSLOCATION AND ASSEMBLY MODULE SUBUNIT TAMA"/>
    <property type="match status" value="1"/>
</dbReference>
<keyword evidence="2" id="KW-1134">Transmembrane beta strand</keyword>
<evidence type="ECO:0000256" key="6">
    <source>
        <dbReference type="ARBA" id="ARBA00023237"/>
    </source>
</evidence>